<organism evidence="1 2">
    <name type="scientific">Lupinus albus</name>
    <name type="common">White lupine</name>
    <name type="synonym">Lupinus termis</name>
    <dbReference type="NCBI Taxonomy" id="3870"/>
    <lineage>
        <taxon>Eukaryota</taxon>
        <taxon>Viridiplantae</taxon>
        <taxon>Streptophyta</taxon>
        <taxon>Embryophyta</taxon>
        <taxon>Tracheophyta</taxon>
        <taxon>Spermatophyta</taxon>
        <taxon>Magnoliopsida</taxon>
        <taxon>eudicotyledons</taxon>
        <taxon>Gunneridae</taxon>
        <taxon>Pentapetalae</taxon>
        <taxon>rosids</taxon>
        <taxon>fabids</taxon>
        <taxon>Fabales</taxon>
        <taxon>Fabaceae</taxon>
        <taxon>Papilionoideae</taxon>
        <taxon>50 kb inversion clade</taxon>
        <taxon>genistoids sensu lato</taxon>
        <taxon>core genistoids</taxon>
        <taxon>Genisteae</taxon>
        <taxon>Lupinus</taxon>
    </lineage>
</organism>
<evidence type="ECO:0000313" key="2">
    <source>
        <dbReference type="Proteomes" id="UP000447434"/>
    </source>
</evidence>
<dbReference type="AlphaFoldDB" id="A0A6A4PKZ9"/>
<evidence type="ECO:0000313" key="1">
    <source>
        <dbReference type="EMBL" id="KAE9602251.1"/>
    </source>
</evidence>
<accession>A0A6A4PKZ9</accession>
<protein>
    <submittedName>
        <fullName evidence="1">Uncharacterized protein</fullName>
    </submittedName>
</protein>
<gene>
    <name evidence="1" type="ORF">Lalb_Chr12g0197581</name>
</gene>
<proteinExistence type="predicted"/>
<dbReference type="InterPro" id="IPR027417">
    <property type="entry name" value="P-loop_NTPase"/>
</dbReference>
<keyword evidence="2" id="KW-1185">Reference proteome</keyword>
<dbReference type="Gene3D" id="3.40.50.300">
    <property type="entry name" value="P-loop containing nucleotide triphosphate hydrolases"/>
    <property type="match status" value="1"/>
</dbReference>
<dbReference type="EMBL" id="WOCE01000012">
    <property type="protein sequence ID" value="KAE9602251.1"/>
    <property type="molecule type" value="Genomic_DNA"/>
</dbReference>
<dbReference type="OrthoDB" id="295033at2759"/>
<name>A0A6A4PKZ9_LUPAL</name>
<comment type="caution">
    <text evidence="1">The sequence shown here is derived from an EMBL/GenBank/DDBJ whole genome shotgun (WGS) entry which is preliminary data.</text>
</comment>
<reference evidence="2" key="1">
    <citation type="journal article" date="2020" name="Nat. Commun.">
        <title>Genome sequence of the cluster root forming white lupin.</title>
        <authorList>
            <person name="Hufnagel B."/>
            <person name="Marques A."/>
            <person name="Soriano A."/>
            <person name="Marques L."/>
            <person name="Divol F."/>
            <person name="Doumas P."/>
            <person name="Sallet E."/>
            <person name="Mancinotti D."/>
            <person name="Carrere S."/>
            <person name="Marande W."/>
            <person name="Arribat S."/>
            <person name="Keller J."/>
            <person name="Huneau C."/>
            <person name="Blein T."/>
            <person name="Aime D."/>
            <person name="Laguerre M."/>
            <person name="Taylor J."/>
            <person name="Schubert V."/>
            <person name="Nelson M."/>
            <person name="Geu-Flores F."/>
            <person name="Crespi M."/>
            <person name="Gallardo-Guerrero K."/>
            <person name="Delaux P.-M."/>
            <person name="Salse J."/>
            <person name="Berges H."/>
            <person name="Guyot R."/>
            <person name="Gouzy J."/>
            <person name="Peret B."/>
        </authorList>
    </citation>
    <scope>NUCLEOTIDE SEQUENCE [LARGE SCALE GENOMIC DNA]</scope>
    <source>
        <strain evidence="2">cv. Amiga</strain>
    </source>
</reference>
<dbReference type="Proteomes" id="UP000447434">
    <property type="component" value="Chromosome 12"/>
</dbReference>
<sequence length="122" mass="13885">MAWFVEPGACDQSFGIHVAEFANFPESVVALAREKAVELEDFSPAICLTDTTKEVGSKRKRGAFEADEIISEEAARARQFFEAFLALPVDSNDKRQTLEQVRKFKDNLDKDAENCHWLQRFL</sequence>